<name>A0ABV7R5P6_9RHOB</name>
<keyword evidence="2" id="KW-1185">Reference proteome</keyword>
<dbReference type="Gene3D" id="3.40.50.1240">
    <property type="entry name" value="Phosphoglycerate mutase-like"/>
    <property type="match status" value="1"/>
</dbReference>
<organism evidence="1 2">
    <name type="scientific">Paracoccus mangrovi</name>
    <dbReference type="NCBI Taxonomy" id="1715645"/>
    <lineage>
        <taxon>Bacteria</taxon>
        <taxon>Pseudomonadati</taxon>
        <taxon>Pseudomonadota</taxon>
        <taxon>Alphaproteobacteria</taxon>
        <taxon>Rhodobacterales</taxon>
        <taxon>Paracoccaceae</taxon>
        <taxon>Paracoccus</taxon>
    </lineage>
</organism>
<dbReference type="Proteomes" id="UP001595721">
    <property type="component" value="Unassembled WGS sequence"/>
</dbReference>
<gene>
    <name evidence="1" type="ORF">ACFOMH_10775</name>
</gene>
<dbReference type="SUPFAM" id="SSF53254">
    <property type="entry name" value="Phosphoglycerate mutase-like"/>
    <property type="match status" value="1"/>
</dbReference>
<sequence length="190" mass="21102">MPHELYLLRHGETEWNREGRIQGSQDSPLTARGRAQATAQADILAREVPQMWQLARYCSPLRRARDTARIALDGLVPVIDRRLREVDFGAWEGLTPAERGARDPQLVAGCAGDLDLCRSAPGGEGLIGLETRLRGFLADLRAPSIIVSHKIVLMVLRGVLTDRPAMEWDRIDVPQGVVFRIGNGRETVLH</sequence>
<dbReference type="InterPro" id="IPR029033">
    <property type="entry name" value="His_PPase_superfam"/>
</dbReference>
<dbReference type="RefSeq" id="WP_374425550.1">
    <property type="nucleotide sequence ID" value="NZ_JBHRXJ010000007.1"/>
</dbReference>
<comment type="caution">
    <text evidence="1">The sequence shown here is derived from an EMBL/GenBank/DDBJ whole genome shotgun (WGS) entry which is preliminary data.</text>
</comment>
<dbReference type="InterPro" id="IPR001345">
    <property type="entry name" value="PG/BPGM_mutase_AS"/>
</dbReference>
<dbReference type="CDD" id="cd07067">
    <property type="entry name" value="HP_PGM_like"/>
    <property type="match status" value="1"/>
</dbReference>
<dbReference type="PANTHER" id="PTHR48100">
    <property type="entry name" value="BROAD-SPECIFICITY PHOSPHATASE YOR283W-RELATED"/>
    <property type="match status" value="1"/>
</dbReference>
<dbReference type="Pfam" id="PF00300">
    <property type="entry name" value="His_Phos_1"/>
    <property type="match status" value="1"/>
</dbReference>
<dbReference type="SMART" id="SM00855">
    <property type="entry name" value="PGAM"/>
    <property type="match status" value="1"/>
</dbReference>
<dbReference type="PANTHER" id="PTHR48100:SF59">
    <property type="entry name" value="ADENOSYLCOBALAMIN_ALPHA-RIBAZOLE PHOSPHATASE"/>
    <property type="match status" value="1"/>
</dbReference>
<evidence type="ECO:0000313" key="2">
    <source>
        <dbReference type="Proteomes" id="UP001595721"/>
    </source>
</evidence>
<dbReference type="PIRSF" id="PIRSF000709">
    <property type="entry name" value="6PFK_2-Ptase"/>
    <property type="match status" value="1"/>
</dbReference>
<dbReference type="EMBL" id="JBHRXJ010000007">
    <property type="protein sequence ID" value="MFC3528659.1"/>
    <property type="molecule type" value="Genomic_DNA"/>
</dbReference>
<protein>
    <submittedName>
        <fullName evidence="1">Histidine phosphatase family protein</fullName>
    </submittedName>
</protein>
<evidence type="ECO:0000313" key="1">
    <source>
        <dbReference type="EMBL" id="MFC3528659.1"/>
    </source>
</evidence>
<accession>A0ABV7R5P6</accession>
<dbReference type="InterPro" id="IPR013078">
    <property type="entry name" value="His_Pase_superF_clade-1"/>
</dbReference>
<dbReference type="PROSITE" id="PS00175">
    <property type="entry name" value="PG_MUTASE"/>
    <property type="match status" value="1"/>
</dbReference>
<reference evidence="2" key="1">
    <citation type="journal article" date="2019" name="Int. J. Syst. Evol. Microbiol.">
        <title>The Global Catalogue of Microorganisms (GCM) 10K type strain sequencing project: providing services to taxonomists for standard genome sequencing and annotation.</title>
        <authorList>
            <consortium name="The Broad Institute Genomics Platform"/>
            <consortium name="The Broad Institute Genome Sequencing Center for Infectious Disease"/>
            <person name="Wu L."/>
            <person name="Ma J."/>
        </authorList>
    </citation>
    <scope>NUCLEOTIDE SEQUENCE [LARGE SCALE GENOMIC DNA]</scope>
    <source>
        <strain evidence="2">KCTC 42899</strain>
    </source>
</reference>
<dbReference type="InterPro" id="IPR050275">
    <property type="entry name" value="PGM_Phosphatase"/>
</dbReference>
<proteinExistence type="predicted"/>